<dbReference type="InterPro" id="IPR001036">
    <property type="entry name" value="Acrflvin-R"/>
</dbReference>
<dbReference type="SUPFAM" id="SSF82714">
    <property type="entry name" value="Multidrug efflux transporter AcrB TolC docking domain, DN and DC subdomains"/>
    <property type="match status" value="2"/>
</dbReference>
<feature type="transmembrane region" description="Helical" evidence="1">
    <location>
        <begin position="12"/>
        <end position="32"/>
    </location>
</feature>
<dbReference type="InterPro" id="IPR027463">
    <property type="entry name" value="AcrB_DN_DC_subdom"/>
</dbReference>
<dbReference type="Proteomes" id="UP000575469">
    <property type="component" value="Unassembled WGS sequence"/>
</dbReference>
<dbReference type="SUPFAM" id="SSF82693">
    <property type="entry name" value="Multidrug efflux transporter AcrB pore domain, PN1, PN2, PC1 and PC2 subdomains"/>
    <property type="match status" value="3"/>
</dbReference>
<dbReference type="PRINTS" id="PR00702">
    <property type="entry name" value="ACRIFLAVINRP"/>
</dbReference>
<dbReference type="PANTHER" id="PTHR32063:SF77">
    <property type="entry name" value="ACR FAMILY TRANSPORT PROTEIN"/>
    <property type="match status" value="1"/>
</dbReference>
<dbReference type="Gene3D" id="3.30.2090.10">
    <property type="entry name" value="Multidrug efflux transporter AcrB TolC docking domain, DN and DC subdomains"/>
    <property type="match status" value="2"/>
</dbReference>
<accession>A0A848NXK3</accession>
<feature type="transmembrane region" description="Helical" evidence="1">
    <location>
        <begin position="461"/>
        <end position="479"/>
    </location>
</feature>
<feature type="transmembrane region" description="Helical" evidence="1">
    <location>
        <begin position="335"/>
        <end position="351"/>
    </location>
</feature>
<dbReference type="Gene3D" id="3.30.70.1320">
    <property type="entry name" value="Multidrug efflux transporter AcrB pore domain like"/>
    <property type="match status" value="1"/>
</dbReference>
<dbReference type="GO" id="GO:0005886">
    <property type="term" value="C:plasma membrane"/>
    <property type="evidence" value="ECO:0007669"/>
    <property type="project" value="TreeGrafter"/>
</dbReference>
<comment type="caution">
    <text evidence="2">The sequence shown here is derived from an EMBL/GenBank/DDBJ whole genome shotgun (WGS) entry which is preliminary data.</text>
</comment>
<evidence type="ECO:0000313" key="3">
    <source>
        <dbReference type="Proteomes" id="UP000575469"/>
    </source>
</evidence>
<feature type="transmembrane region" description="Helical" evidence="1">
    <location>
        <begin position="871"/>
        <end position="893"/>
    </location>
</feature>
<dbReference type="GO" id="GO:0042910">
    <property type="term" value="F:xenobiotic transmembrane transporter activity"/>
    <property type="evidence" value="ECO:0007669"/>
    <property type="project" value="TreeGrafter"/>
</dbReference>
<feature type="transmembrane region" description="Helical" evidence="1">
    <location>
        <begin position="975"/>
        <end position="998"/>
    </location>
</feature>
<dbReference type="PANTHER" id="PTHR32063">
    <property type="match status" value="1"/>
</dbReference>
<dbReference type="Gene3D" id="1.20.1640.10">
    <property type="entry name" value="Multidrug efflux transporter AcrB transmembrane domain"/>
    <property type="match status" value="2"/>
</dbReference>
<gene>
    <name evidence="2" type="ORF">HGR00_07055</name>
</gene>
<organism evidence="2 3">
    <name type="scientific">Ralstonia insidiosa</name>
    <dbReference type="NCBI Taxonomy" id="190721"/>
    <lineage>
        <taxon>Bacteria</taxon>
        <taxon>Pseudomonadati</taxon>
        <taxon>Pseudomonadota</taxon>
        <taxon>Betaproteobacteria</taxon>
        <taxon>Burkholderiales</taxon>
        <taxon>Burkholderiaceae</taxon>
        <taxon>Ralstonia</taxon>
    </lineage>
</organism>
<dbReference type="Pfam" id="PF00873">
    <property type="entry name" value="ACR_tran"/>
    <property type="match status" value="1"/>
</dbReference>
<name>A0A848NXK3_9RALS</name>
<feature type="transmembrane region" description="Helical" evidence="1">
    <location>
        <begin position="384"/>
        <end position="409"/>
    </location>
</feature>
<keyword evidence="1" id="KW-0472">Membrane</keyword>
<reference evidence="2 3" key="1">
    <citation type="submission" date="2020-04" db="EMBL/GenBank/DDBJ databases">
        <title>Ralstonia insidiosa genome sequencing and assembly.</title>
        <authorList>
            <person name="Martins R.C.R."/>
            <person name="Perdigao-Neto L.V."/>
            <person name="Levin A.S.S."/>
            <person name="Costa S.F."/>
        </authorList>
    </citation>
    <scope>NUCLEOTIDE SEQUENCE [LARGE SCALE GENOMIC DNA]</scope>
    <source>
        <strain evidence="2 3">5047</strain>
    </source>
</reference>
<feature type="transmembrane region" description="Helical" evidence="1">
    <location>
        <begin position="522"/>
        <end position="541"/>
    </location>
</feature>
<feature type="transmembrane region" description="Helical" evidence="1">
    <location>
        <begin position="899"/>
        <end position="923"/>
    </location>
</feature>
<dbReference type="RefSeq" id="WP_169339685.1">
    <property type="nucleotide sequence ID" value="NZ_JABBZM010000005.1"/>
</dbReference>
<dbReference type="AlphaFoldDB" id="A0A848NXK3"/>
<evidence type="ECO:0000256" key="1">
    <source>
        <dbReference type="SAM" id="Phobius"/>
    </source>
</evidence>
<keyword evidence="1" id="KW-1133">Transmembrane helix</keyword>
<feature type="transmembrane region" description="Helical" evidence="1">
    <location>
        <begin position="429"/>
        <end position="449"/>
    </location>
</feature>
<feature type="transmembrane region" description="Helical" evidence="1">
    <location>
        <begin position="358"/>
        <end position="378"/>
    </location>
</feature>
<evidence type="ECO:0000313" key="2">
    <source>
        <dbReference type="EMBL" id="NMV37663.1"/>
    </source>
</evidence>
<keyword evidence="1" id="KW-0812">Transmembrane</keyword>
<feature type="transmembrane region" description="Helical" evidence="1">
    <location>
        <begin position="944"/>
        <end position="963"/>
    </location>
</feature>
<proteinExistence type="predicted"/>
<dbReference type="EMBL" id="JABBZM010000005">
    <property type="protein sequence ID" value="NMV37663.1"/>
    <property type="molecule type" value="Genomic_DNA"/>
</dbReference>
<dbReference type="Gene3D" id="3.30.70.1430">
    <property type="entry name" value="Multidrug efflux transporter AcrB pore domain"/>
    <property type="match status" value="2"/>
</dbReference>
<protein>
    <submittedName>
        <fullName evidence="2">Efflux RND transporter permease subunit</fullName>
    </submittedName>
</protein>
<dbReference type="Gene3D" id="3.30.70.1440">
    <property type="entry name" value="Multidrug efflux transporter AcrB pore domain"/>
    <property type="match status" value="1"/>
</dbReference>
<feature type="transmembrane region" description="Helical" evidence="1">
    <location>
        <begin position="841"/>
        <end position="864"/>
    </location>
</feature>
<dbReference type="SUPFAM" id="SSF82866">
    <property type="entry name" value="Multidrug efflux transporter AcrB transmembrane domain"/>
    <property type="match status" value="2"/>
</dbReference>
<sequence length="1031" mass="111465">MNFSAWAIRKPIPSILLFILITVAGLVSFKMLSIQNFPDIDFPAVSVTASLPGATPTQMETEVTRKIEDSIASIGAIKHITSTINDGSSTTMVEFQLEKDVQEAVNDVRDSVSRIRAQLPSDVQEPVISRVTFASLPVLTYAVEASDMDAEDLSWFVDNIVNKRLLSVRGVAKVTRQGGVDREVRVQLDPVRLQALNVTAADISTQVRGMQQEAPGGRGNIGGQEQAVRTLGTVKSARELAQMDIPLPDGRRVRLSDVADVRDTAAEPRQMALFDGKPVVSFQVFRSRGASEVSVAKGVREAIAKLQAERPNVHVTEVFNMVKPVADSYKASMDALYEGAILAVLVVWLFLRDWRATFVSAVALPLSIIPTFAAMQLLDFTLNGITLLALTLVVGILVDDAIVEVENIVRHLRDGKKPLEAAMEAAQEIGLAVIATSLTLVAVFLPTAFMGGISGKFFKQFGWTASLAVLASLLVARLLTPMMAAYMLKPQNEPNRDGWIMTRYLQAARWCLVHPWKTGGMAAAFFVVSVAIIGLIPATFLPPEDWAQLQMTVESPPGSTIVQTRENTERVRKIVMQHKEVRHVYTAIGSGVMAGVPGSSGGEVRNGTLTISLTDRHDRSIKQQAVQRQLREMLEGVPGVRISFGAVGSGEQLQVVLTGDDSTTLQQSARDVMRDLRTVPGLGAITSSASLLRPEIIIRPDFARAAQQGVTAAAIGQAVRVATAGDYDVNLPKLNLPERQVYIRVELDPKSRNQIETIRQLRVAGRNGAVPLENIADISIASGPAQIDRYDRSRNITISVGLEGRALGETNMAVEALPSIKNLPPGVRRIASGDVEGMQELFSSFFLAMFAGVLCVYAVLVLLFHDFTQPVTILAALPLSVGGAFGLLALFGFSLSLPALIGLLMLMGIVTKNSILLVEYAIVARRDMGMSRTDAIIDACHKRARPIVMTTVAMTAGMVPMALGLEGDAGFRAPMAVAVIGGLLTSTLLSLLVVPVVFEKVDDLKEWMLRKFRGVRHHGHGGEPASERGPR</sequence>